<dbReference type="OrthoDB" id="320298at2759"/>
<gene>
    <name evidence="2" type="ORF">SteCoe_37596</name>
</gene>
<keyword evidence="1" id="KW-0472">Membrane</keyword>
<reference evidence="2 3" key="1">
    <citation type="submission" date="2016-11" db="EMBL/GenBank/DDBJ databases">
        <title>The macronuclear genome of Stentor coeruleus: a giant cell with tiny introns.</title>
        <authorList>
            <person name="Slabodnick M."/>
            <person name="Ruby J.G."/>
            <person name="Reiff S.B."/>
            <person name="Swart E.C."/>
            <person name="Gosai S."/>
            <person name="Prabakaran S."/>
            <person name="Witkowska E."/>
            <person name="Larue G.E."/>
            <person name="Fisher S."/>
            <person name="Freeman R.M."/>
            <person name="Gunawardena J."/>
            <person name="Chu W."/>
            <person name="Stover N.A."/>
            <person name="Gregory B.D."/>
            <person name="Nowacki M."/>
            <person name="Derisi J."/>
            <person name="Roy S.W."/>
            <person name="Marshall W.F."/>
            <person name="Sood P."/>
        </authorList>
    </citation>
    <scope>NUCLEOTIDE SEQUENCE [LARGE SCALE GENOMIC DNA]</scope>
    <source>
        <strain evidence="2">WM001</strain>
    </source>
</reference>
<feature type="transmembrane region" description="Helical" evidence="1">
    <location>
        <begin position="142"/>
        <end position="162"/>
    </location>
</feature>
<evidence type="ECO:0000256" key="1">
    <source>
        <dbReference type="SAM" id="Phobius"/>
    </source>
</evidence>
<evidence type="ECO:0000313" key="2">
    <source>
        <dbReference type="EMBL" id="OMJ65806.1"/>
    </source>
</evidence>
<name>A0A1R2AMU2_9CILI</name>
<comment type="caution">
    <text evidence="2">The sequence shown here is derived from an EMBL/GenBank/DDBJ whole genome shotgun (WGS) entry which is preliminary data.</text>
</comment>
<organism evidence="2 3">
    <name type="scientific">Stentor coeruleus</name>
    <dbReference type="NCBI Taxonomy" id="5963"/>
    <lineage>
        <taxon>Eukaryota</taxon>
        <taxon>Sar</taxon>
        <taxon>Alveolata</taxon>
        <taxon>Ciliophora</taxon>
        <taxon>Postciliodesmatophora</taxon>
        <taxon>Heterotrichea</taxon>
        <taxon>Heterotrichida</taxon>
        <taxon>Stentoridae</taxon>
        <taxon>Stentor</taxon>
    </lineage>
</organism>
<sequence>MGDPRLRIFIKVTLDTIFIILYISIFFVEVFRYMNDYYITTLSIIKETDYKIFTENNIEDTPLTQMIIASFSDFNDKFCGGDTTSVIEPVCDKYKDFETAGILYLTFSSTSISLVIYGIFSLFGMACGCSCFGLLKLTFVHYLYPVINAIGLVLYITISKVFSLDTPSEYSDDKYKMKIETGMILMFAAQFLSIISCIYFFCYRSQLRSLILITHEGYIPSKA</sequence>
<keyword evidence="1" id="KW-0812">Transmembrane</keyword>
<dbReference type="Proteomes" id="UP000187209">
    <property type="component" value="Unassembled WGS sequence"/>
</dbReference>
<proteinExistence type="predicted"/>
<keyword evidence="3" id="KW-1185">Reference proteome</keyword>
<keyword evidence="1" id="KW-1133">Transmembrane helix</keyword>
<dbReference type="AlphaFoldDB" id="A0A1R2AMU2"/>
<evidence type="ECO:0000313" key="3">
    <source>
        <dbReference type="Proteomes" id="UP000187209"/>
    </source>
</evidence>
<protein>
    <submittedName>
        <fullName evidence="2">Uncharacterized protein</fullName>
    </submittedName>
</protein>
<dbReference type="EMBL" id="MPUH01001936">
    <property type="protein sequence ID" value="OMJ65806.1"/>
    <property type="molecule type" value="Genomic_DNA"/>
</dbReference>
<feature type="transmembrane region" description="Helical" evidence="1">
    <location>
        <begin position="12"/>
        <end position="34"/>
    </location>
</feature>
<accession>A0A1R2AMU2</accession>
<feature type="transmembrane region" description="Helical" evidence="1">
    <location>
        <begin position="182"/>
        <end position="202"/>
    </location>
</feature>